<name>A0A261SHA9_9BORD</name>
<accession>A0A261SHA9</accession>
<evidence type="ECO:0000313" key="9">
    <source>
        <dbReference type="EMBL" id="OZI36377.1"/>
    </source>
</evidence>
<feature type="transmembrane region" description="Helical" evidence="6">
    <location>
        <begin position="184"/>
        <end position="208"/>
    </location>
</feature>
<evidence type="ECO:0000256" key="6">
    <source>
        <dbReference type="SAM" id="Phobius"/>
    </source>
</evidence>
<feature type="domain" description="Plastocyanin-like" evidence="7">
    <location>
        <begin position="413"/>
        <end position="516"/>
    </location>
</feature>
<dbReference type="GO" id="GO:0016491">
    <property type="term" value="F:oxidoreductase activity"/>
    <property type="evidence" value="ECO:0007669"/>
    <property type="project" value="UniProtKB-KW"/>
</dbReference>
<evidence type="ECO:0000256" key="5">
    <source>
        <dbReference type="SAM" id="MobiDB-lite"/>
    </source>
</evidence>
<evidence type="ECO:0000256" key="3">
    <source>
        <dbReference type="ARBA" id="ARBA00023002"/>
    </source>
</evidence>
<evidence type="ECO:0000256" key="4">
    <source>
        <dbReference type="ARBA" id="ARBA00023008"/>
    </source>
</evidence>
<feature type="compositionally biased region" description="Low complexity" evidence="5">
    <location>
        <begin position="270"/>
        <end position="297"/>
    </location>
</feature>
<keyword evidence="4" id="KW-0186">Copper</keyword>
<feature type="transmembrane region" description="Helical" evidence="6">
    <location>
        <begin position="318"/>
        <end position="339"/>
    </location>
</feature>
<feature type="transmembrane region" description="Helical" evidence="6">
    <location>
        <begin position="38"/>
        <end position="60"/>
    </location>
</feature>
<dbReference type="GO" id="GO:0042597">
    <property type="term" value="C:periplasmic space"/>
    <property type="evidence" value="ECO:0007669"/>
    <property type="project" value="UniProtKB-SubCell"/>
</dbReference>
<comment type="subcellular location">
    <subcellularLocation>
        <location evidence="1">Periplasm</location>
    </subcellularLocation>
</comment>
<keyword evidence="6" id="KW-0812">Transmembrane</keyword>
<feature type="compositionally biased region" description="Basic and acidic residues" evidence="5">
    <location>
        <begin position="250"/>
        <end position="269"/>
    </location>
</feature>
<feature type="transmembrane region" description="Helical" evidence="6">
    <location>
        <begin position="153"/>
        <end position="172"/>
    </location>
</feature>
<dbReference type="InterPro" id="IPR011707">
    <property type="entry name" value="Cu-oxidase-like_N"/>
</dbReference>
<dbReference type="GO" id="GO:0005507">
    <property type="term" value="F:copper ion binding"/>
    <property type="evidence" value="ECO:0007669"/>
    <property type="project" value="InterPro"/>
</dbReference>
<dbReference type="Gene3D" id="2.60.40.420">
    <property type="entry name" value="Cupredoxins - blue copper proteins"/>
    <property type="match status" value="1"/>
</dbReference>
<feature type="domain" description="DUF4396" evidence="8">
    <location>
        <begin position="77"/>
        <end position="214"/>
    </location>
</feature>
<dbReference type="Pfam" id="PF14342">
    <property type="entry name" value="DUF4396"/>
    <property type="match status" value="1"/>
</dbReference>
<dbReference type="Pfam" id="PF07732">
    <property type="entry name" value="Cu-oxidase_3"/>
    <property type="match status" value="1"/>
</dbReference>
<feature type="transmembrane region" description="Helical" evidence="6">
    <location>
        <begin position="7"/>
        <end position="26"/>
    </location>
</feature>
<evidence type="ECO:0000256" key="1">
    <source>
        <dbReference type="ARBA" id="ARBA00004418"/>
    </source>
</evidence>
<dbReference type="EMBL" id="NEVL01000003">
    <property type="protein sequence ID" value="OZI36377.1"/>
    <property type="molecule type" value="Genomic_DNA"/>
</dbReference>
<dbReference type="OrthoDB" id="9757546at2"/>
<protein>
    <submittedName>
        <fullName evidence="9">Copper oxidase</fullName>
    </submittedName>
</protein>
<dbReference type="PANTHER" id="PTHR11709:SF394">
    <property type="entry name" value="FI03373P-RELATED"/>
    <property type="match status" value="1"/>
</dbReference>
<dbReference type="InterPro" id="IPR008972">
    <property type="entry name" value="Cupredoxin"/>
</dbReference>
<keyword evidence="6" id="KW-1133">Transmembrane helix</keyword>
<feature type="transmembrane region" description="Helical" evidence="6">
    <location>
        <begin position="81"/>
        <end position="107"/>
    </location>
</feature>
<keyword evidence="2" id="KW-0479">Metal-binding</keyword>
<gene>
    <name evidence="9" type="ORF">CEG14_15365</name>
</gene>
<reference evidence="9 10" key="1">
    <citation type="submission" date="2017-05" db="EMBL/GenBank/DDBJ databases">
        <title>Complete and WGS of Bordetella genogroups.</title>
        <authorList>
            <person name="Spilker T."/>
            <person name="LiPuma J."/>
        </authorList>
    </citation>
    <scope>NUCLEOTIDE SEQUENCE [LARGE SCALE GENOMIC DNA]</scope>
    <source>
        <strain evidence="9 10">AU17610</strain>
    </source>
</reference>
<comment type="caution">
    <text evidence="9">The sequence shown here is derived from an EMBL/GenBank/DDBJ whole genome shotgun (WGS) entry which is preliminary data.</text>
</comment>
<keyword evidence="6" id="KW-0472">Membrane</keyword>
<evidence type="ECO:0000259" key="7">
    <source>
        <dbReference type="Pfam" id="PF07732"/>
    </source>
</evidence>
<evidence type="ECO:0000313" key="10">
    <source>
        <dbReference type="Proteomes" id="UP000217005"/>
    </source>
</evidence>
<organism evidence="9 10">
    <name type="scientific">Bordetella genomosp. 1</name>
    <dbReference type="NCBI Taxonomy" id="1395607"/>
    <lineage>
        <taxon>Bacteria</taxon>
        <taxon>Pseudomonadati</taxon>
        <taxon>Pseudomonadota</taxon>
        <taxon>Betaproteobacteria</taxon>
        <taxon>Burkholderiales</taxon>
        <taxon>Alcaligenaceae</taxon>
        <taxon>Bordetella</taxon>
    </lineage>
</organism>
<feature type="transmembrane region" description="Helical" evidence="6">
    <location>
        <begin position="113"/>
        <end position="132"/>
    </location>
</feature>
<dbReference type="InterPro" id="IPR045087">
    <property type="entry name" value="Cu-oxidase_fam"/>
</dbReference>
<dbReference type="AlphaFoldDB" id="A0A261SHA9"/>
<dbReference type="PANTHER" id="PTHR11709">
    <property type="entry name" value="MULTI-COPPER OXIDASE"/>
    <property type="match status" value="1"/>
</dbReference>
<evidence type="ECO:0000256" key="2">
    <source>
        <dbReference type="ARBA" id="ARBA00022723"/>
    </source>
</evidence>
<dbReference type="RefSeq" id="WP_094827183.1">
    <property type="nucleotide sequence ID" value="NZ_NEVL01000003.1"/>
</dbReference>
<dbReference type="InterPro" id="IPR025509">
    <property type="entry name" value="DUF4396"/>
</dbReference>
<evidence type="ECO:0000259" key="8">
    <source>
        <dbReference type="Pfam" id="PF14342"/>
    </source>
</evidence>
<feature type="region of interest" description="Disordered" evidence="5">
    <location>
        <begin position="247"/>
        <end position="311"/>
    </location>
</feature>
<dbReference type="SUPFAM" id="SSF49503">
    <property type="entry name" value="Cupredoxins"/>
    <property type="match status" value="2"/>
</dbReference>
<dbReference type="Proteomes" id="UP000217005">
    <property type="component" value="Unassembled WGS sequence"/>
</dbReference>
<keyword evidence="3" id="KW-0560">Oxidoreductase</keyword>
<sequence length="653" mass="68619">MFVQPVDYFLAVWFVLAGLSTLYVGIDQYRNNPEPVVMKWGFILVTLYMGPLGLLLYVLADKEPRPGEHEAFIRPLWKQGIGSTIHCVAGDATGIILVAVITALLGLPMWLDLILEYLVGFAFGWFIFQSLFMKSLMGGTYWENVRKSFLPEFISMNFMLAGMAPVMVFLMMGGDMRAMVPTELLFWGVMSIGVTAGFVLTYPCNVWLVARGLKHGLMTVRPPAAAAHERVAAGAAVATAHAAAHATGHGVHEVHEAHEGTEAHAHAEAANDAAPGATAPGASTPGASTPGTPPRAHGAGHGGHAGHGMASDATRAQVGAVSAFSIVALLLGLIVPANWLNLSLSADDVGGLIMPAGMAGSRDTSAAAMRAMAAIDPRLATQDPEAEGRGDHALPFRIENGVKVFELTASVVRWTVRPGVAVEAYAYNGRVPGPRIHVRQGDHVRIDVFNGLPERTGLYAPGMLDAGRAPATIAPGGSRSYEFTASRPGTGFYRPAVGVSRGQALGLHGALIVDPATADAPAQQDYLIQPDAWVRSGGLSFPAGGMAGIAPNLIVVNGRQAADTLHMHVGETLRLRLLGTQTVGTLAFHLSDGLLEESERDGGAIPAAARHAVDTVRVAPGQRSVVTWTPPAPGIWVLDGPSGVVLRVEVASS</sequence>
<proteinExistence type="predicted"/>